<name>A0A2Z5A2P3_9PSED</name>
<protein>
    <submittedName>
        <fullName evidence="1">Uncharacterized protein</fullName>
    </submittedName>
</protein>
<reference evidence="2" key="1">
    <citation type="journal article" date="2021" name="Front. Microbiol.">
        <title>Genomic Analysis of the 1-Aminocyclopropane-1-Carboxylate Deaminase-Producing Pseudomonas thivervalensis SC5 Reveals Its Multifaceted Roles in Soil and in Beneficial Interactions With Plants.</title>
        <authorList>
            <person name="Nascimento F.X."/>
            <person name="Uron P."/>
            <person name="Glick B.R."/>
            <person name="Giachini A."/>
            <person name="Rossi M.J."/>
        </authorList>
    </citation>
    <scope>NUCLEOTIDE SEQUENCE [LARGE SCALE GENOMIC DNA]</scope>
    <source>
        <strain evidence="2">PLM3</strain>
    </source>
</reference>
<proteinExistence type="predicted"/>
<evidence type="ECO:0000313" key="2">
    <source>
        <dbReference type="Proteomes" id="UP000251666"/>
    </source>
</evidence>
<keyword evidence="2" id="KW-1185">Reference proteome</keyword>
<gene>
    <name evidence="1" type="ORF">CEQ51_28085</name>
</gene>
<sequence>MSKLKATQRGKAGKHKGQDNFDCLYVRGLRKARVTSSMDLRILDRIRRGSSDEPDGALAGSRLVKLSASA</sequence>
<evidence type="ECO:0000313" key="1">
    <source>
        <dbReference type="EMBL" id="AXA63770.1"/>
    </source>
</evidence>
<dbReference type="KEGG" id="pthv:CE140_28090"/>
<organism evidence="1 2">
    <name type="scientific">Pseudomonas thivervalensis</name>
    <dbReference type="NCBI Taxonomy" id="86265"/>
    <lineage>
        <taxon>Bacteria</taxon>
        <taxon>Pseudomonadati</taxon>
        <taxon>Pseudomonadota</taxon>
        <taxon>Gammaproteobacteria</taxon>
        <taxon>Pseudomonadales</taxon>
        <taxon>Pseudomonadaceae</taxon>
        <taxon>Pseudomonas</taxon>
    </lineage>
</organism>
<accession>A0A2Z5A2P3</accession>
<dbReference type="EMBL" id="CP022202">
    <property type="protein sequence ID" value="AXA63770.1"/>
    <property type="molecule type" value="Genomic_DNA"/>
</dbReference>
<dbReference type="Proteomes" id="UP000251666">
    <property type="component" value="Chromosome"/>
</dbReference>
<dbReference type="AlphaFoldDB" id="A0A2Z5A2P3"/>